<organism evidence="5 6">
    <name type="scientific">Candidatus Borkfalkia excrementigallinarum</name>
    <dbReference type="NCBI Taxonomy" id="2838506"/>
    <lineage>
        <taxon>Bacteria</taxon>
        <taxon>Bacillati</taxon>
        <taxon>Bacillota</taxon>
        <taxon>Clostridia</taxon>
        <taxon>Christensenellales</taxon>
        <taxon>Christensenellaceae</taxon>
        <taxon>Candidatus Borkfalkia</taxon>
    </lineage>
</organism>
<accession>A0A9D1ZYR4</accession>
<dbReference type="PANTHER" id="PTHR43280:SF2">
    <property type="entry name" value="HTH-TYPE TRANSCRIPTIONAL REGULATOR EXSA"/>
    <property type="match status" value="1"/>
</dbReference>
<feature type="domain" description="HTH araC/xylS-type" evidence="4">
    <location>
        <begin position="221"/>
        <end position="318"/>
    </location>
</feature>
<dbReference type="InterPro" id="IPR018060">
    <property type="entry name" value="HTH_AraC"/>
</dbReference>
<name>A0A9D1ZYR4_9FIRM</name>
<dbReference type="Proteomes" id="UP000886750">
    <property type="component" value="Unassembled WGS sequence"/>
</dbReference>
<dbReference type="InterPro" id="IPR018062">
    <property type="entry name" value="HTH_AraC-typ_CS"/>
</dbReference>
<dbReference type="InterPro" id="IPR009057">
    <property type="entry name" value="Homeodomain-like_sf"/>
</dbReference>
<keyword evidence="3" id="KW-0804">Transcription</keyword>
<dbReference type="Pfam" id="PF02311">
    <property type="entry name" value="AraC_binding"/>
    <property type="match status" value="1"/>
</dbReference>
<keyword evidence="1" id="KW-0805">Transcription regulation</keyword>
<evidence type="ECO:0000313" key="6">
    <source>
        <dbReference type="Proteomes" id="UP000886750"/>
    </source>
</evidence>
<proteinExistence type="predicted"/>
<comment type="caution">
    <text evidence="5">The sequence shown here is derived from an EMBL/GenBank/DDBJ whole genome shotgun (WGS) entry which is preliminary data.</text>
</comment>
<dbReference type="SMART" id="SM00342">
    <property type="entry name" value="HTH_ARAC"/>
    <property type="match status" value="1"/>
</dbReference>
<evidence type="ECO:0000313" key="5">
    <source>
        <dbReference type="EMBL" id="HIY96444.1"/>
    </source>
</evidence>
<dbReference type="Gene3D" id="1.10.10.60">
    <property type="entry name" value="Homeodomain-like"/>
    <property type="match status" value="2"/>
</dbReference>
<reference evidence="5" key="1">
    <citation type="journal article" date="2021" name="PeerJ">
        <title>Extensive microbial diversity within the chicken gut microbiome revealed by metagenomics and culture.</title>
        <authorList>
            <person name="Gilroy R."/>
            <person name="Ravi A."/>
            <person name="Getino M."/>
            <person name="Pursley I."/>
            <person name="Horton D.L."/>
            <person name="Alikhan N.F."/>
            <person name="Baker D."/>
            <person name="Gharbi K."/>
            <person name="Hall N."/>
            <person name="Watson M."/>
            <person name="Adriaenssens E.M."/>
            <person name="Foster-Nyarko E."/>
            <person name="Jarju S."/>
            <person name="Secka A."/>
            <person name="Antonio M."/>
            <person name="Oren A."/>
            <person name="Chaudhuri R.R."/>
            <person name="La Ragione R."/>
            <person name="Hildebrand F."/>
            <person name="Pallen M.J."/>
        </authorList>
    </citation>
    <scope>NUCLEOTIDE SEQUENCE</scope>
    <source>
        <strain evidence="5">1345</strain>
    </source>
</reference>
<dbReference type="InterPro" id="IPR020449">
    <property type="entry name" value="Tscrpt_reg_AraC-type_HTH"/>
</dbReference>
<dbReference type="GO" id="GO:0003700">
    <property type="term" value="F:DNA-binding transcription factor activity"/>
    <property type="evidence" value="ECO:0007669"/>
    <property type="project" value="InterPro"/>
</dbReference>
<dbReference type="InterPro" id="IPR014710">
    <property type="entry name" value="RmlC-like_jellyroll"/>
</dbReference>
<dbReference type="InterPro" id="IPR003313">
    <property type="entry name" value="AraC-bd"/>
</dbReference>
<gene>
    <name evidence="5" type="ORF">H9729_02030</name>
</gene>
<sequence length="324" mass="37690">MDREIIEQLTRLSAEEKEILGGQKNIRKDDYTLSDSFIINEKRLLGGNKQIDLRLHTRFIDFPEHGHDYMEFMYVYSGCVTHLIGAEKISLRGGDILFLNRHIRHSVLRTEQSDIGFNFIVSNDFLKYIFHNVQNNPIMSEFLTRNFASDGEGEYLYFRTEGNFPIRNLMDNLIYAVVKHTPDDSTILTQIVSLLFSYLAYYSDTLCNGLRVTSPETRLKQAVSAYIEERYTNATLAELSSKLGYSEEYLSRRIALLFGKTFQKLLIEKRLNVAERLLTETKLSVAEIIETIGYENQSHFHRLFKQAFGCTPFRYRQNKPKAEV</sequence>
<evidence type="ECO:0000256" key="1">
    <source>
        <dbReference type="ARBA" id="ARBA00023015"/>
    </source>
</evidence>
<dbReference type="PANTHER" id="PTHR43280">
    <property type="entry name" value="ARAC-FAMILY TRANSCRIPTIONAL REGULATOR"/>
    <property type="match status" value="1"/>
</dbReference>
<dbReference type="PRINTS" id="PR00032">
    <property type="entry name" value="HTHARAC"/>
</dbReference>
<evidence type="ECO:0000259" key="4">
    <source>
        <dbReference type="PROSITE" id="PS01124"/>
    </source>
</evidence>
<reference evidence="5" key="2">
    <citation type="submission" date="2021-04" db="EMBL/GenBank/DDBJ databases">
        <authorList>
            <person name="Gilroy R."/>
        </authorList>
    </citation>
    <scope>NUCLEOTIDE SEQUENCE</scope>
    <source>
        <strain evidence="5">1345</strain>
    </source>
</reference>
<dbReference type="SUPFAM" id="SSF46689">
    <property type="entry name" value="Homeodomain-like"/>
    <property type="match status" value="1"/>
</dbReference>
<keyword evidence="2" id="KW-0238">DNA-binding</keyword>
<dbReference type="AlphaFoldDB" id="A0A9D1ZYR4"/>
<dbReference type="InterPro" id="IPR011051">
    <property type="entry name" value="RmlC_Cupin_sf"/>
</dbReference>
<dbReference type="Gene3D" id="2.60.120.10">
    <property type="entry name" value="Jelly Rolls"/>
    <property type="match status" value="1"/>
</dbReference>
<dbReference type="PROSITE" id="PS01124">
    <property type="entry name" value="HTH_ARAC_FAMILY_2"/>
    <property type="match status" value="1"/>
</dbReference>
<evidence type="ECO:0000256" key="3">
    <source>
        <dbReference type="ARBA" id="ARBA00023163"/>
    </source>
</evidence>
<protein>
    <submittedName>
        <fullName evidence="5">AraC family transcriptional regulator</fullName>
    </submittedName>
</protein>
<dbReference type="EMBL" id="DXCQ01000020">
    <property type="protein sequence ID" value="HIY96444.1"/>
    <property type="molecule type" value="Genomic_DNA"/>
</dbReference>
<dbReference type="Pfam" id="PF12833">
    <property type="entry name" value="HTH_18"/>
    <property type="match status" value="1"/>
</dbReference>
<evidence type="ECO:0000256" key="2">
    <source>
        <dbReference type="ARBA" id="ARBA00023125"/>
    </source>
</evidence>
<dbReference type="SUPFAM" id="SSF51182">
    <property type="entry name" value="RmlC-like cupins"/>
    <property type="match status" value="1"/>
</dbReference>
<dbReference type="PROSITE" id="PS00041">
    <property type="entry name" value="HTH_ARAC_FAMILY_1"/>
    <property type="match status" value="1"/>
</dbReference>
<dbReference type="GO" id="GO:0043565">
    <property type="term" value="F:sequence-specific DNA binding"/>
    <property type="evidence" value="ECO:0007669"/>
    <property type="project" value="InterPro"/>
</dbReference>